<dbReference type="Gene3D" id="2.30.230.10">
    <property type="entry name" value="Lipovitellin, beta-sheet shell regions, chain A"/>
    <property type="match status" value="1"/>
</dbReference>
<organism evidence="6 7">
    <name type="scientific">Seriola dumerili</name>
    <name type="common">Greater amberjack</name>
    <name type="synonym">Caranx dumerili</name>
    <dbReference type="NCBI Taxonomy" id="41447"/>
    <lineage>
        <taxon>Eukaryota</taxon>
        <taxon>Metazoa</taxon>
        <taxon>Chordata</taxon>
        <taxon>Craniata</taxon>
        <taxon>Vertebrata</taxon>
        <taxon>Euteleostomi</taxon>
        <taxon>Actinopterygii</taxon>
        <taxon>Neopterygii</taxon>
        <taxon>Teleostei</taxon>
        <taxon>Neoteleostei</taxon>
        <taxon>Acanthomorphata</taxon>
        <taxon>Carangaria</taxon>
        <taxon>Carangiformes</taxon>
        <taxon>Carangidae</taxon>
        <taxon>Seriola</taxon>
    </lineage>
</organism>
<dbReference type="GeneTree" id="ENSGT00590000083139"/>
<keyword evidence="7" id="KW-1185">Reference proteome</keyword>
<evidence type="ECO:0000256" key="4">
    <source>
        <dbReference type="SAM" id="SignalP"/>
    </source>
</evidence>
<evidence type="ECO:0000313" key="6">
    <source>
        <dbReference type="Ensembl" id="ENSSDUP00000001910.1"/>
    </source>
</evidence>
<dbReference type="SUPFAM" id="SSF48431">
    <property type="entry name" value="Lipovitellin-phosvitin complex, superhelical domain"/>
    <property type="match status" value="1"/>
</dbReference>
<dbReference type="Pfam" id="PF01347">
    <property type="entry name" value="Vitellogenin_N"/>
    <property type="match status" value="2"/>
</dbReference>
<evidence type="ECO:0000259" key="5">
    <source>
        <dbReference type="PROSITE" id="PS51211"/>
    </source>
</evidence>
<feature type="chain" id="PRO_5017425032" evidence="4">
    <location>
        <begin position="19"/>
        <end position="780"/>
    </location>
</feature>
<dbReference type="AlphaFoldDB" id="A0A3B4T775"/>
<dbReference type="PANTHER" id="PTHR13769:SF5">
    <property type="entry name" value="APOLIPOPROTEIN B-100-RELATED"/>
    <property type="match status" value="1"/>
</dbReference>
<dbReference type="SMART" id="SM01169">
    <property type="entry name" value="DUF1943"/>
    <property type="match status" value="1"/>
</dbReference>
<dbReference type="InterPro" id="IPR011030">
    <property type="entry name" value="Lipovitellin_superhlx_dom"/>
</dbReference>
<evidence type="ECO:0000256" key="2">
    <source>
        <dbReference type="ARBA" id="ARBA00023180"/>
    </source>
</evidence>
<dbReference type="GO" id="GO:0034361">
    <property type="term" value="C:very-low-density lipoprotein particle"/>
    <property type="evidence" value="ECO:0007669"/>
    <property type="project" value="TreeGrafter"/>
</dbReference>
<dbReference type="SUPFAM" id="SSF56968">
    <property type="entry name" value="Lipovitellin-phosvitin complex, beta-sheet shell regions"/>
    <property type="match status" value="2"/>
</dbReference>
<keyword evidence="2" id="KW-0325">Glycoprotein</keyword>
<keyword evidence="1 4" id="KW-0732">Signal</keyword>
<reference evidence="6" key="2">
    <citation type="submission" date="2025-09" db="UniProtKB">
        <authorList>
            <consortium name="Ensembl"/>
        </authorList>
    </citation>
    <scope>IDENTIFICATION</scope>
</reference>
<feature type="domain" description="Vitellogenin" evidence="5">
    <location>
        <begin position="29"/>
        <end position="639"/>
    </location>
</feature>
<evidence type="ECO:0000256" key="3">
    <source>
        <dbReference type="PROSITE-ProRule" id="PRU00557"/>
    </source>
</evidence>
<accession>A0A3B4T775</accession>
<dbReference type="FunFam" id="2.30.230.10:FF:000003">
    <property type="entry name" value="Apolipoprotein B"/>
    <property type="match status" value="1"/>
</dbReference>
<evidence type="ECO:0000256" key="1">
    <source>
        <dbReference type="ARBA" id="ARBA00022729"/>
    </source>
</evidence>
<dbReference type="InterPro" id="IPR015255">
    <property type="entry name" value="Vitellinogen_open_b-sht"/>
</dbReference>
<dbReference type="InterPro" id="IPR052418">
    <property type="entry name" value="Apolipoprotein_B"/>
</dbReference>
<dbReference type="Gene3D" id="1.25.10.20">
    <property type="entry name" value="Vitellinogen, superhelical"/>
    <property type="match status" value="1"/>
</dbReference>
<reference evidence="6" key="1">
    <citation type="submission" date="2025-08" db="UniProtKB">
        <authorList>
            <consortium name="Ensembl"/>
        </authorList>
    </citation>
    <scope>IDENTIFICATION</scope>
</reference>
<feature type="signal peptide" evidence="4">
    <location>
        <begin position="1"/>
        <end position="18"/>
    </location>
</feature>
<dbReference type="Proteomes" id="UP000261420">
    <property type="component" value="Unplaced"/>
</dbReference>
<sequence length="780" mass="87279">MGDSKLCLLLLLSTSALACEYTSYFLVYLTTLHKYEYQYEAESLNAINGASPLKNGPRAFCMVEIEVPQTCSFIVRTTGCSLSEVVDMDAEGNPVFRPAPGSDAFAAEMEMYPLKVVVEGVYDVKLYPEDGETTTILNIKRGIISALAVPLVEEDKNKNMPTIHGKCKTYYTINAREDIATDISLNRDLSRCDKFVPMRDYTSPLALISGMHYPLAQLVRSSQTCNYKFDNEKKHMTSGSCTENHILIPFSHKGEYGVTNVGKQELTLVQVSPHNDRVFDHSKLLCLAVEDKSAVQDKDAGLNLLRELANLPETEGERRAHLFHKLVTMFRGMKAETLSPAIPEAIAVSRVLTYQVLAQCGTPECSSAIMQILRTLESSSLEVDAAVFALGLMSNPSALLINDMLEMAKYKSSKPIMYALSNEMCYNCQLNKKRLHCNDLLKQVIGNMAPAVVPASPALRSAVIQCVNQPAASLAVQQAAIQVYRLTPSREVLMQVLLDSTSPVQKRIAAYLVLMKDPQPHEVAQLANALTNEQDKQVKSFVISHITNILSSTEPETQSLRQRIHEALQGNEIGPIMDPIKFSRNYKIGSVEGNMIFEGTSYLPKELMLEMTLKAFGYEIDMMEIGMEGKGFEPTVEALFGENGFFPDTALKTMYFVSDNMPLRVNEILQNMLPAMKKDRMKRQIGRNLNKLVRELNAAQSPEAMVYLRLLGNELGYLRSNEMEEMAYSAAMMIDSMFKMFPSDVSKIQLFSLQMFDIFSHLLLFIIELHPCFMFFSCHS</sequence>
<dbReference type="InterPro" id="IPR015816">
    <property type="entry name" value="Vitellinogen_b-sht_N"/>
</dbReference>
<name>A0A3B4T775_SERDU</name>
<evidence type="ECO:0000313" key="7">
    <source>
        <dbReference type="Proteomes" id="UP000261420"/>
    </source>
</evidence>
<dbReference type="GO" id="GO:0034359">
    <property type="term" value="C:mature chylomicron"/>
    <property type="evidence" value="ECO:0007669"/>
    <property type="project" value="TreeGrafter"/>
</dbReference>
<dbReference type="GO" id="GO:0034362">
    <property type="term" value="C:low-density lipoprotein particle"/>
    <property type="evidence" value="ECO:0007669"/>
    <property type="project" value="TreeGrafter"/>
</dbReference>
<dbReference type="Pfam" id="PF09172">
    <property type="entry name" value="Vit_open_b-sht"/>
    <property type="match status" value="1"/>
</dbReference>
<dbReference type="InterPro" id="IPR015819">
    <property type="entry name" value="Lipid_transp_b-sht_shell"/>
</dbReference>
<proteinExistence type="predicted"/>
<dbReference type="GO" id="GO:0030301">
    <property type="term" value="P:cholesterol transport"/>
    <property type="evidence" value="ECO:0007669"/>
    <property type="project" value="TreeGrafter"/>
</dbReference>
<dbReference type="Ensembl" id="ENSSDUT00000001972.1">
    <property type="protein sequence ID" value="ENSSDUP00000001910.1"/>
    <property type="gene ID" value="ENSSDUG00000001127.1"/>
</dbReference>
<dbReference type="InterPro" id="IPR015817">
    <property type="entry name" value="Vitellinogen_open_b-sht_sub1"/>
</dbReference>
<dbReference type="GO" id="GO:0006642">
    <property type="term" value="P:triglyceride mobilization"/>
    <property type="evidence" value="ECO:0007669"/>
    <property type="project" value="TreeGrafter"/>
</dbReference>
<dbReference type="InterPro" id="IPR001747">
    <property type="entry name" value="Vitellogenin_N"/>
</dbReference>
<comment type="caution">
    <text evidence="3">Lacks conserved residue(s) required for the propagation of feature annotation.</text>
</comment>
<protein>
    <submittedName>
        <fullName evidence="6">Apolipoprotein B</fullName>
    </submittedName>
</protein>
<dbReference type="GO" id="GO:0120020">
    <property type="term" value="F:cholesterol transfer activity"/>
    <property type="evidence" value="ECO:0007669"/>
    <property type="project" value="TreeGrafter"/>
</dbReference>
<dbReference type="GO" id="GO:0042953">
    <property type="term" value="P:lipoprotein transport"/>
    <property type="evidence" value="ECO:0007669"/>
    <property type="project" value="TreeGrafter"/>
</dbReference>
<dbReference type="GO" id="GO:0050750">
    <property type="term" value="F:low-density lipoprotein particle receptor binding"/>
    <property type="evidence" value="ECO:0007669"/>
    <property type="project" value="TreeGrafter"/>
</dbReference>
<dbReference type="Gene3D" id="2.20.50.20">
    <property type="entry name" value="Lipovitellin. Chain A, domain 3"/>
    <property type="match status" value="1"/>
</dbReference>
<dbReference type="PANTHER" id="PTHR13769">
    <property type="entry name" value="APOLIPOPROTEIN B"/>
    <property type="match status" value="1"/>
</dbReference>
<dbReference type="SMART" id="SM00638">
    <property type="entry name" value="LPD_N"/>
    <property type="match status" value="1"/>
</dbReference>
<dbReference type="PROSITE" id="PS51211">
    <property type="entry name" value="VITELLOGENIN"/>
    <property type="match status" value="1"/>
</dbReference>
<dbReference type="GO" id="GO:0042632">
    <property type="term" value="P:cholesterol homeostasis"/>
    <property type="evidence" value="ECO:0007669"/>
    <property type="project" value="TreeGrafter"/>
</dbReference>
<dbReference type="PROSITE" id="PS51257">
    <property type="entry name" value="PROKAR_LIPOPROTEIN"/>
    <property type="match status" value="1"/>
</dbReference>